<feature type="domain" description="CAAX prenyl protease 2/Lysostaphin resistance protein A-like" evidence="2">
    <location>
        <begin position="129"/>
        <end position="235"/>
    </location>
</feature>
<keyword evidence="1" id="KW-0472">Membrane</keyword>
<protein>
    <recommendedName>
        <fullName evidence="2">CAAX prenyl protease 2/Lysostaphin resistance protein A-like domain-containing protein</fullName>
    </recommendedName>
</protein>
<evidence type="ECO:0000313" key="3">
    <source>
        <dbReference type="EMBL" id="PJG52898.1"/>
    </source>
</evidence>
<feature type="transmembrane region" description="Helical" evidence="1">
    <location>
        <begin position="195"/>
        <end position="215"/>
    </location>
</feature>
<comment type="caution">
    <text evidence="3">The sequence shown here is derived from an EMBL/GenBank/DDBJ whole genome shotgun (WGS) entry which is preliminary data.</text>
</comment>
<keyword evidence="1" id="KW-1133">Transmembrane helix</keyword>
<dbReference type="InterPro" id="IPR003675">
    <property type="entry name" value="Rce1/LyrA-like_dom"/>
</dbReference>
<evidence type="ECO:0000256" key="1">
    <source>
        <dbReference type="SAM" id="Phobius"/>
    </source>
</evidence>
<keyword evidence="4" id="KW-1185">Reference proteome</keyword>
<dbReference type="AlphaFoldDB" id="A0A2M8R503"/>
<evidence type="ECO:0000313" key="4">
    <source>
        <dbReference type="Proteomes" id="UP000231194"/>
    </source>
</evidence>
<dbReference type="Pfam" id="PF02517">
    <property type="entry name" value="Rce1-like"/>
    <property type="match status" value="1"/>
</dbReference>
<feature type="transmembrane region" description="Helical" evidence="1">
    <location>
        <begin position="50"/>
        <end position="77"/>
    </location>
</feature>
<feature type="transmembrane region" description="Helical" evidence="1">
    <location>
        <begin position="89"/>
        <end position="109"/>
    </location>
</feature>
<dbReference type="PANTHER" id="PTHR35797:SF1">
    <property type="entry name" value="PROTEASE"/>
    <property type="match status" value="1"/>
</dbReference>
<feature type="transmembrane region" description="Helical" evidence="1">
    <location>
        <begin position="12"/>
        <end position="30"/>
    </location>
</feature>
<dbReference type="GO" id="GO:0080120">
    <property type="term" value="P:CAAX-box protein maturation"/>
    <property type="evidence" value="ECO:0007669"/>
    <property type="project" value="UniProtKB-ARBA"/>
</dbReference>
<dbReference type="InterPro" id="IPR042150">
    <property type="entry name" value="MmRce1-like"/>
</dbReference>
<name>A0A2M8R503_9BRAD</name>
<dbReference type="GO" id="GO:0004175">
    <property type="term" value="F:endopeptidase activity"/>
    <property type="evidence" value="ECO:0007669"/>
    <property type="project" value="UniProtKB-ARBA"/>
</dbReference>
<feature type="transmembrane region" description="Helical" evidence="1">
    <location>
        <begin position="253"/>
        <end position="272"/>
    </location>
</feature>
<reference evidence="3 4" key="1">
    <citation type="submission" date="2017-11" db="EMBL/GenBank/DDBJ databases">
        <title>Bradyrhizobium forestalis sp. nov., an efficient nitrogen-fixing bacterium isolated from nodules of forest legume species in the Amazon.</title>
        <authorList>
            <person name="Costa E.M."/>
            <person name="Guimaraes A."/>
            <person name="Carvalho T.S."/>
            <person name="Rodrigues T.L."/>
            <person name="Ribeiro P.R.A."/>
            <person name="Lebbe L."/>
            <person name="Willems A."/>
            <person name="Moreira F.M.S."/>
        </authorList>
    </citation>
    <scope>NUCLEOTIDE SEQUENCE [LARGE SCALE GENOMIC DNA]</scope>
    <source>
        <strain evidence="3 4">INPA54B</strain>
    </source>
</reference>
<sequence>MRDLIRTNGVLSFYVLAFAVSWGGVALIAGGPQGFPADAGQMQRLLPAVVLTMVAGPSLAAIVMTIQISGAAGLRALLSRLLAWRVGAVWYAAALFIAPLTVLAVLLALTLVSPHFLPAIFGAEDKAAILLPGLAAGLIAGLFEEIGWTGFAVPRLRSQLGFVATGLVVGGLWGLWHLVVALWGSGTPSGQLAPVMLLSQIAFYAGVLPPYRLLMLWVHDRTGSLPLAMLMHGSLTAATTFVFAPPVSEGERLAYHIVLSVAFWMLAAMVMARSGRVGSRWRHDQAM</sequence>
<evidence type="ECO:0000259" key="2">
    <source>
        <dbReference type="Pfam" id="PF02517"/>
    </source>
</evidence>
<dbReference type="EMBL" id="PGVG01000021">
    <property type="protein sequence ID" value="PJG52898.1"/>
    <property type="molecule type" value="Genomic_DNA"/>
</dbReference>
<feature type="transmembrane region" description="Helical" evidence="1">
    <location>
        <begin position="129"/>
        <end position="148"/>
    </location>
</feature>
<organism evidence="3 4">
    <name type="scientific">Bradyrhizobium forestalis</name>
    <dbReference type="NCBI Taxonomy" id="1419263"/>
    <lineage>
        <taxon>Bacteria</taxon>
        <taxon>Pseudomonadati</taxon>
        <taxon>Pseudomonadota</taxon>
        <taxon>Alphaproteobacteria</taxon>
        <taxon>Hyphomicrobiales</taxon>
        <taxon>Nitrobacteraceae</taxon>
        <taxon>Bradyrhizobium</taxon>
    </lineage>
</organism>
<dbReference type="PANTHER" id="PTHR35797">
    <property type="entry name" value="PROTEASE-RELATED"/>
    <property type="match status" value="1"/>
</dbReference>
<dbReference type="Proteomes" id="UP000231194">
    <property type="component" value="Unassembled WGS sequence"/>
</dbReference>
<feature type="transmembrane region" description="Helical" evidence="1">
    <location>
        <begin position="227"/>
        <end position="247"/>
    </location>
</feature>
<accession>A0A2M8R503</accession>
<keyword evidence="1" id="KW-0812">Transmembrane</keyword>
<feature type="transmembrane region" description="Helical" evidence="1">
    <location>
        <begin position="160"/>
        <end position="183"/>
    </location>
</feature>
<gene>
    <name evidence="3" type="ORF">CVM73_23900</name>
</gene>
<proteinExistence type="predicted"/>